<protein>
    <submittedName>
        <fullName evidence="2">Arginase family enzyme</fullName>
    </submittedName>
</protein>
<dbReference type="PANTHER" id="PTHR11358:SF41">
    <property type="entry name" value="ARGINASE"/>
    <property type="match status" value="1"/>
</dbReference>
<gene>
    <name evidence="2" type="ORF">HNR31_003277</name>
</gene>
<dbReference type="PANTHER" id="PTHR11358">
    <property type="entry name" value="ARGINASE/AGMATINASE"/>
    <property type="match status" value="1"/>
</dbReference>
<comment type="caution">
    <text evidence="2">The sequence shown here is derived from an EMBL/GenBank/DDBJ whole genome shotgun (WGS) entry which is preliminary data.</text>
</comment>
<dbReference type="InterPro" id="IPR006035">
    <property type="entry name" value="Ureohydrolase"/>
</dbReference>
<evidence type="ECO:0000256" key="1">
    <source>
        <dbReference type="PROSITE-ProRule" id="PRU00742"/>
    </source>
</evidence>
<comment type="similarity">
    <text evidence="1">Belongs to the arginase family.</text>
</comment>
<accession>A0A7W0C122</accession>
<dbReference type="EMBL" id="JACDUT010000013">
    <property type="protein sequence ID" value="MBA2876459.1"/>
    <property type="molecule type" value="Genomic_DNA"/>
</dbReference>
<reference evidence="2 3" key="1">
    <citation type="submission" date="2020-07" db="EMBL/GenBank/DDBJ databases">
        <title>Genomic Encyclopedia of Type Strains, Phase IV (KMG-IV): sequencing the most valuable type-strain genomes for metagenomic binning, comparative biology and taxonomic classification.</title>
        <authorList>
            <person name="Goeker M."/>
        </authorList>
    </citation>
    <scope>NUCLEOTIDE SEQUENCE [LARGE SCALE GENOMIC DNA]</scope>
    <source>
        <strain evidence="2 3">DSM 15730</strain>
    </source>
</reference>
<sequence>MSFHGEGVTFLNIDGTYVSQQQLLRMPHEWIDLTDVAHTNLYCEAESLRELETRIRQRTRRGLVFIGSGNYHYISYLLLKEIKQPFTLVLFDYHTDIGTEQETMISCGSWVSYALNNIPLLQKVIIIGPILQQHPRFSSNITIFPNEYPLLSPKLLLSNIPSESVYISIDKDVLCRDEAVTNWEQGTMTLSSLLACLHQLLSYKRVVGVDVCGEYPQASIDVLHPVCREANRKNEHANLHIAETCLQHVASHPRFA</sequence>
<dbReference type="Pfam" id="PF00491">
    <property type="entry name" value="Arginase"/>
    <property type="match status" value="1"/>
</dbReference>
<dbReference type="Proteomes" id="UP000523087">
    <property type="component" value="Unassembled WGS sequence"/>
</dbReference>
<dbReference type="InterPro" id="IPR023696">
    <property type="entry name" value="Ureohydrolase_dom_sf"/>
</dbReference>
<name>A0A7W0C122_9BACL</name>
<keyword evidence="3" id="KW-1185">Reference proteome</keyword>
<dbReference type="GO" id="GO:0008783">
    <property type="term" value="F:agmatinase activity"/>
    <property type="evidence" value="ECO:0007669"/>
    <property type="project" value="TreeGrafter"/>
</dbReference>
<dbReference type="RefSeq" id="WP_181557156.1">
    <property type="nucleotide sequence ID" value="NZ_CP064060.1"/>
</dbReference>
<proteinExistence type="inferred from homology"/>
<dbReference type="AlphaFoldDB" id="A0A7W0C122"/>
<dbReference type="PROSITE" id="PS51409">
    <property type="entry name" value="ARGINASE_2"/>
    <property type="match status" value="1"/>
</dbReference>
<dbReference type="GO" id="GO:0046872">
    <property type="term" value="F:metal ion binding"/>
    <property type="evidence" value="ECO:0007669"/>
    <property type="project" value="InterPro"/>
</dbReference>
<evidence type="ECO:0000313" key="2">
    <source>
        <dbReference type="EMBL" id="MBA2876459.1"/>
    </source>
</evidence>
<dbReference type="GO" id="GO:0033389">
    <property type="term" value="P:putrescine biosynthetic process from arginine, via agmatine"/>
    <property type="evidence" value="ECO:0007669"/>
    <property type="project" value="TreeGrafter"/>
</dbReference>
<dbReference type="Gene3D" id="3.40.800.10">
    <property type="entry name" value="Ureohydrolase domain"/>
    <property type="match status" value="1"/>
</dbReference>
<dbReference type="SUPFAM" id="SSF52768">
    <property type="entry name" value="Arginase/deacetylase"/>
    <property type="match status" value="1"/>
</dbReference>
<evidence type="ECO:0000313" key="3">
    <source>
        <dbReference type="Proteomes" id="UP000523087"/>
    </source>
</evidence>
<organism evidence="2 3">
    <name type="scientific">Thermaerobacillus caldiproteolyticus</name>
    <dbReference type="NCBI Taxonomy" id="247480"/>
    <lineage>
        <taxon>Bacteria</taxon>
        <taxon>Bacillati</taxon>
        <taxon>Bacillota</taxon>
        <taxon>Bacilli</taxon>
        <taxon>Bacillales</taxon>
        <taxon>Anoxybacillaceae</taxon>
        <taxon>Thermaerobacillus</taxon>
    </lineage>
</organism>